<sequence length="332" mass="37443">MYIETQPFNLNAADKGVEGGVMGWMKSCHEYVFTEKGRPTPEVEWLKDGTTLSNGPNHQIDTIASTTTLTIKSLERDDRGKYSLRVRNRVGDDEVSIGLQVTDRPDPPGKPTVQDQNLDSVRLLWATSMQDGGSQVRHYTVEMCKVGTDSWQKAEMTKQPFTTLFNLEAGRTYRFRVRADNVFGSSDPSEESEDVFVRDVTRQVVEPTPKEGRPAPGDSGPVDYEKQVSGPAPGEYRTIDVNRLPNDLQSKYIICEELGRGAYGTVYRAIERATGKTWAAKVVQVRPGVKRESVLHEINIMNQLHHEKLLYLHEAFDMGHEMCLIEELSVFF</sequence>
<dbReference type="InterPro" id="IPR003961">
    <property type="entry name" value="FN3_dom"/>
</dbReference>
<dbReference type="SUPFAM" id="SSF56112">
    <property type="entry name" value="Protein kinase-like (PK-like)"/>
    <property type="match status" value="1"/>
</dbReference>
<dbReference type="Pfam" id="PF00041">
    <property type="entry name" value="fn3"/>
    <property type="match status" value="1"/>
</dbReference>
<dbReference type="InterPro" id="IPR013783">
    <property type="entry name" value="Ig-like_fold"/>
</dbReference>
<dbReference type="Proteomes" id="UP000887566">
    <property type="component" value="Unplaced"/>
</dbReference>
<dbReference type="PROSITE" id="PS50835">
    <property type="entry name" value="IG_LIKE"/>
    <property type="match status" value="1"/>
</dbReference>
<dbReference type="GO" id="GO:0045214">
    <property type="term" value="P:sarcomere organization"/>
    <property type="evidence" value="ECO:0007669"/>
    <property type="project" value="TreeGrafter"/>
</dbReference>
<dbReference type="GO" id="GO:0048738">
    <property type="term" value="P:cardiac muscle tissue development"/>
    <property type="evidence" value="ECO:0007669"/>
    <property type="project" value="TreeGrafter"/>
</dbReference>
<evidence type="ECO:0000313" key="9">
    <source>
        <dbReference type="WBParaSite" id="PSAMB.scaffold76size85299.g1403.t1"/>
    </source>
</evidence>
<dbReference type="FunFam" id="2.60.40.10:FF:001948">
    <property type="entry name" value="Titin homolog"/>
    <property type="match status" value="1"/>
</dbReference>
<evidence type="ECO:0000256" key="4">
    <source>
        <dbReference type="SAM" id="MobiDB-lite"/>
    </source>
</evidence>
<evidence type="ECO:0000256" key="2">
    <source>
        <dbReference type="ARBA" id="ARBA00023319"/>
    </source>
</evidence>
<evidence type="ECO:0000256" key="1">
    <source>
        <dbReference type="ARBA" id="ARBA00022737"/>
    </source>
</evidence>
<keyword evidence="2" id="KW-0393">Immunoglobulin domain</keyword>
<protein>
    <submittedName>
        <fullName evidence="9">Uncharacterized protein</fullName>
    </submittedName>
</protein>
<dbReference type="GO" id="GO:0005524">
    <property type="term" value="F:ATP binding"/>
    <property type="evidence" value="ECO:0007669"/>
    <property type="project" value="UniProtKB-UniRule"/>
</dbReference>
<proteinExistence type="predicted"/>
<dbReference type="Pfam" id="PF00069">
    <property type="entry name" value="Pkinase"/>
    <property type="match status" value="1"/>
</dbReference>
<dbReference type="InterPro" id="IPR017441">
    <property type="entry name" value="Protein_kinase_ATP_BS"/>
</dbReference>
<keyword evidence="1" id="KW-0677">Repeat</keyword>
<evidence type="ECO:0000259" key="7">
    <source>
        <dbReference type="PROSITE" id="PS50853"/>
    </source>
</evidence>
<dbReference type="PROSITE" id="PS50853">
    <property type="entry name" value="FN3"/>
    <property type="match status" value="1"/>
</dbReference>
<dbReference type="PANTHER" id="PTHR14340">
    <property type="entry name" value="MICROFIBRIL-ASSOCIATED GLYCOPROTEIN 3"/>
    <property type="match status" value="1"/>
</dbReference>
<dbReference type="GO" id="GO:0008307">
    <property type="term" value="F:structural constituent of muscle"/>
    <property type="evidence" value="ECO:0007669"/>
    <property type="project" value="TreeGrafter"/>
</dbReference>
<feature type="region of interest" description="Disordered" evidence="4">
    <location>
        <begin position="202"/>
        <end position="238"/>
    </location>
</feature>
<dbReference type="AlphaFoldDB" id="A0A914XER3"/>
<dbReference type="InterPro" id="IPR011009">
    <property type="entry name" value="Kinase-like_dom_sf"/>
</dbReference>
<feature type="domain" description="Ig-like" evidence="6">
    <location>
        <begin position="27"/>
        <end position="102"/>
    </location>
</feature>
<dbReference type="SMART" id="SM00060">
    <property type="entry name" value="FN3"/>
    <property type="match status" value="1"/>
</dbReference>
<keyword evidence="8" id="KW-1185">Reference proteome</keyword>
<dbReference type="Gene3D" id="3.30.200.20">
    <property type="entry name" value="Phosphorylase Kinase, domain 1"/>
    <property type="match status" value="1"/>
</dbReference>
<dbReference type="FunFam" id="2.60.40.10:FF:000031">
    <property type="entry name" value="Myosin-binding protein C, slow type"/>
    <property type="match status" value="1"/>
</dbReference>
<keyword evidence="3" id="KW-0547">Nucleotide-binding</keyword>
<dbReference type="PROSITE" id="PS50011">
    <property type="entry name" value="PROTEIN_KINASE_DOM"/>
    <property type="match status" value="1"/>
</dbReference>
<organism evidence="8 9">
    <name type="scientific">Plectus sambesii</name>
    <dbReference type="NCBI Taxonomy" id="2011161"/>
    <lineage>
        <taxon>Eukaryota</taxon>
        <taxon>Metazoa</taxon>
        <taxon>Ecdysozoa</taxon>
        <taxon>Nematoda</taxon>
        <taxon>Chromadorea</taxon>
        <taxon>Plectida</taxon>
        <taxon>Plectina</taxon>
        <taxon>Plectoidea</taxon>
        <taxon>Plectidae</taxon>
        <taxon>Plectus</taxon>
    </lineage>
</organism>
<dbReference type="PROSITE" id="PS00107">
    <property type="entry name" value="PROTEIN_KINASE_ATP"/>
    <property type="match status" value="1"/>
</dbReference>
<dbReference type="InterPro" id="IPR036116">
    <property type="entry name" value="FN3_sf"/>
</dbReference>
<dbReference type="WBParaSite" id="PSAMB.scaffold76size85299.g1403.t1">
    <property type="protein sequence ID" value="PSAMB.scaffold76size85299.g1403.t1"/>
    <property type="gene ID" value="PSAMB.scaffold76size85299.g1403"/>
</dbReference>
<evidence type="ECO:0000259" key="5">
    <source>
        <dbReference type="PROSITE" id="PS50011"/>
    </source>
</evidence>
<dbReference type="GO" id="GO:0004672">
    <property type="term" value="F:protein kinase activity"/>
    <property type="evidence" value="ECO:0007669"/>
    <property type="project" value="InterPro"/>
</dbReference>
<dbReference type="GO" id="GO:0031430">
    <property type="term" value="C:M band"/>
    <property type="evidence" value="ECO:0007669"/>
    <property type="project" value="TreeGrafter"/>
</dbReference>
<dbReference type="SUPFAM" id="SSF49265">
    <property type="entry name" value="Fibronectin type III"/>
    <property type="match status" value="1"/>
</dbReference>
<dbReference type="InterPro" id="IPR036179">
    <property type="entry name" value="Ig-like_dom_sf"/>
</dbReference>
<evidence type="ECO:0000313" key="8">
    <source>
        <dbReference type="Proteomes" id="UP000887566"/>
    </source>
</evidence>
<dbReference type="InterPro" id="IPR000719">
    <property type="entry name" value="Prot_kinase_dom"/>
</dbReference>
<dbReference type="PANTHER" id="PTHR14340:SF13">
    <property type="entry name" value="TITIN"/>
    <property type="match status" value="1"/>
</dbReference>
<dbReference type="Gene3D" id="2.60.40.10">
    <property type="entry name" value="Immunoglobulins"/>
    <property type="match status" value="2"/>
</dbReference>
<name>A0A914XER3_9BILA</name>
<keyword evidence="3" id="KW-0067">ATP-binding</keyword>
<dbReference type="InterPro" id="IPR007110">
    <property type="entry name" value="Ig-like_dom"/>
</dbReference>
<evidence type="ECO:0000256" key="3">
    <source>
        <dbReference type="PROSITE-ProRule" id="PRU10141"/>
    </source>
</evidence>
<dbReference type="Pfam" id="PF07679">
    <property type="entry name" value="I-set"/>
    <property type="match status" value="1"/>
</dbReference>
<dbReference type="SUPFAM" id="SSF48726">
    <property type="entry name" value="Immunoglobulin"/>
    <property type="match status" value="1"/>
</dbReference>
<reference evidence="9" key="1">
    <citation type="submission" date="2022-11" db="UniProtKB">
        <authorList>
            <consortium name="WormBaseParasite"/>
        </authorList>
    </citation>
    <scope>IDENTIFICATION</scope>
</reference>
<dbReference type="InterPro" id="IPR013098">
    <property type="entry name" value="Ig_I-set"/>
</dbReference>
<feature type="binding site" evidence="3">
    <location>
        <position position="281"/>
    </location>
    <ligand>
        <name>ATP</name>
        <dbReference type="ChEBI" id="CHEBI:30616"/>
    </ligand>
</feature>
<evidence type="ECO:0000259" key="6">
    <source>
        <dbReference type="PROSITE" id="PS50835"/>
    </source>
</evidence>
<dbReference type="CDD" id="cd00063">
    <property type="entry name" value="FN3"/>
    <property type="match status" value="1"/>
</dbReference>
<accession>A0A914XER3</accession>
<feature type="domain" description="Protein kinase" evidence="5">
    <location>
        <begin position="252"/>
        <end position="332"/>
    </location>
</feature>
<feature type="domain" description="Fibronectin type-III" evidence="7">
    <location>
        <begin position="107"/>
        <end position="204"/>
    </location>
</feature>